<dbReference type="GO" id="GO:0006397">
    <property type="term" value="P:mRNA processing"/>
    <property type="evidence" value="ECO:0007669"/>
    <property type="project" value="UniProtKB-KW"/>
</dbReference>
<comment type="subcellular location">
    <subcellularLocation>
        <location evidence="1">Nucleus</location>
    </subcellularLocation>
</comment>
<comment type="function">
    <text evidence="11">Required for pre-mRNA splicing as component of the spliceosome. As a component of the minor spliceosome, involved in the splicing of U12-type introns in pre-mRNAs. Down-regulates NF-kappa-B signaling by competing with RELA for CREBBP/EP300 binding. Involved in the microRNA (miRNA) biogenesis. May be involved in cyclin-D1/CCND1 mRNA stability through the SNARP complex which associates with both the 3'end of the CCND1 gene and its mRNA.</text>
</comment>
<evidence type="ECO:0000256" key="7">
    <source>
        <dbReference type="ARBA" id="ARBA00023054"/>
    </source>
</evidence>
<evidence type="ECO:0000256" key="9">
    <source>
        <dbReference type="ARBA" id="ARBA00023187"/>
    </source>
</evidence>
<gene>
    <name evidence="14" type="ORF">FSP39_005064</name>
</gene>
<reference evidence="14" key="1">
    <citation type="submission" date="2019-08" db="EMBL/GenBank/DDBJ databases">
        <title>The improved chromosome-level genome for the pearl oyster Pinctada fucata martensii using PacBio sequencing and Hi-C.</title>
        <authorList>
            <person name="Zheng Z."/>
        </authorList>
    </citation>
    <scope>NUCLEOTIDE SEQUENCE</scope>
    <source>
        <strain evidence="14">ZZ-2019</strain>
        <tissue evidence="14">Adductor muscle</tissue>
    </source>
</reference>
<evidence type="ECO:0000256" key="2">
    <source>
        <dbReference type="ARBA" id="ARBA00022499"/>
    </source>
</evidence>
<keyword evidence="10" id="KW-0539">Nucleus</keyword>
<feature type="compositionally biased region" description="Basic and acidic residues" evidence="12">
    <location>
        <begin position="116"/>
        <end position="125"/>
    </location>
</feature>
<evidence type="ECO:0000256" key="11">
    <source>
        <dbReference type="ARBA" id="ARBA00055964"/>
    </source>
</evidence>
<keyword evidence="3" id="KW-0597">Phosphoprotein</keyword>
<keyword evidence="9" id="KW-0508">mRNA splicing</keyword>
<keyword evidence="5" id="KW-0747">Spliceosome</keyword>
<keyword evidence="7" id="KW-0175">Coiled coil</keyword>
<accession>A0AA88Y265</accession>
<keyword evidence="4" id="KW-0507">mRNA processing</keyword>
<evidence type="ECO:0000256" key="3">
    <source>
        <dbReference type="ARBA" id="ARBA00022553"/>
    </source>
</evidence>
<proteinExistence type="predicted"/>
<feature type="compositionally biased region" description="Basic residues" evidence="12">
    <location>
        <begin position="18"/>
        <end position="28"/>
    </location>
</feature>
<dbReference type="GO" id="GO:0005681">
    <property type="term" value="C:spliceosomal complex"/>
    <property type="evidence" value="ECO:0007669"/>
    <property type="project" value="UniProtKB-KW"/>
</dbReference>
<dbReference type="Gene3D" id="2.60.200.20">
    <property type="match status" value="1"/>
</dbReference>
<evidence type="ECO:0000256" key="10">
    <source>
        <dbReference type="ARBA" id="ARBA00023242"/>
    </source>
</evidence>
<dbReference type="Proteomes" id="UP001186944">
    <property type="component" value="Unassembled WGS sequence"/>
</dbReference>
<evidence type="ECO:0000259" key="13">
    <source>
        <dbReference type="PROSITE" id="PS50006"/>
    </source>
</evidence>
<evidence type="ECO:0000313" key="14">
    <source>
        <dbReference type="EMBL" id="KAK3096950.1"/>
    </source>
</evidence>
<keyword evidence="6" id="KW-0832">Ubl conjugation</keyword>
<evidence type="ECO:0000256" key="1">
    <source>
        <dbReference type="ARBA" id="ARBA00004123"/>
    </source>
</evidence>
<dbReference type="SMART" id="SM00240">
    <property type="entry name" value="FHA"/>
    <property type="match status" value="1"/>
</dbReference>
<keyword evidence="2" id="KW-1017">Isopeptide bond</keyword>
<evidence type="ECO:0000256" key="5">
    <source>
        <dbReference type="ARBA" id="ARBA00022728"/>
    </source>
</evidence>
<sequence>MHTILSSMHNLLSGLLQHRSKSDRKRSGSHSPFIKPDPDAVPTRHKIKKERDRDRRDRHDFDPHRPIKREPSDDQRRERRRHDEHRMEARRGRGANPFEESSGEFGRTDGQSGERGTNKPKEKPSLELSGKLAEDTNIYKGVVIKYNQPPEARKPKTRWRFYPFKGDEALPLLHIHRQSAYLIGRDRIVVDIPVDHPSCSKQHAVLQYRMVEYERPDGSSGRRVRPYIIDLDSANGTFVNNQKIEPQRFVELLEKDVVKFGFSTREYVLLHEKTDTSEVDTGATSD</sequence>
<evidence type="ECO:0000313" key="15">
    <source>
        <dbReference type="Proteomes" id="UP001186944"/>
    </source>
</evidence>
<dbReference type="InterPro" id="IPR000253">
    <property type="entry name" value="FHA_dom"/>
</dbReference>
<feature type="region of interest" description="Disordered" evidence="12">
    <location>
        <begin position="17"/>
        <end position="128"/>
    </location>
</feature>
<evidence type="ECO:0000256" key="4">
    <source>
        <dbReference type="ARBA" id="ARBA00022664"/>
    </source>
</evidence>
<dbReference type="FunFam" id="2.60.200.20:FF:000008">
    <property type="entry name" value="smad nuclear-interacting protein 1"/>
    <property type="match status" value="1"/>
</dbReference>
<dbReference type="Pfam" id="PF00498">
    <property type="entry name" value="FHA"/>
    <property type="match status" value="1"/>
</dbReference>
<dbReference type="InterPro" id="IPR050923">
    <property type="entry name" value="Cell_Proc_Reg/RNA_Proc"/>
</dbReference>
<dbReference type="GO" id="GO:0031047">
    <property type="term" value="P:regulatory ncRNA-mediated gene silencing"/>
    <property type="evidence" value="ECO:0007669"/>
    <property type="project" value="UniProtKB-KW"/>
</dbReference>
<dbReference type="PANTHER" id="PTHR23308">
    <property type="entry name" value="NUCLEAR INHIBITOR OF PROTEIN PHOSPHATASE-1"/>
    <property type="match status" value="1"/>
</dbReference>
<dbReference type="AlphaFoldDB" id="A0AA88Y265"/>
<evidence type="ECO:0000256" key="8">
    <source>
        <dbReference type="ARBA" id="ARBA00023158"/>
    </source>
</evidence>
<evidence type="ECO:0000256" key="12">
    <source>
        <dbReference type="SAM" id="MobiDB-lite"/>
    </source>
</evidence>
<dbReference type="SUPFAM" id="SSF49879">
    <property type="entry name" value="SMAD/FHA domain"/>
    <property type="match status" value="1"/>
</dbReference>
<keyword evidence="8" id="KW-0943">RNA-mediated gene silencing</keyword>
<protein>
    <recommendedName>
        <fullName evidence="13">FHA domain-containing protein</fullName>
    </recommendedName>
</protein>
<dbReference type="CDD" id="cd22718">
    <property type="entry name" value="FHA_SNIP1"/>
    <property type="match status" value="1"/>
</dbReference>
<name>A0AA88Y265_PINIB</name>
<organism evidence="14 15">
    <name type="scientific">Pinctada imbricata</name>
    <name type="common">Atlantic pearl-oyster</name>
    <name type="synonym">Pinctada martensii</name>
    <dbReference type="NCBI Taxonomy" id="66713"/>
    <lineage>
        <taxon>Eukaryota</taxon>
        <taxon>Metazoa</taxon>
        <taxon>Spiralia</taxon>
        <taxon>Lophotrochozoa</taxon>
        <taxon>Mollusca</taxon>
        <taxon>Bivalvia</taxon>
        <taxon>Autobranchia</taxon>
        <taxon>Pteriomorphia</taxon>
        <taxon>Pterioida</taxon>
        <taxon>Pterioidea</taxon>
        <taxon>Pteriidae</taxon>
        <taxon>Pinctada</taxon>
    </lineage>
</organism>
<feature type="domain" description="FHA" evidence="13">
    <location>
        <begin position="181"/>
        <end position="244"/>
    </location>
</feature>
<dbReference type="InterPro" id="IPR008984">
    <property type="entry name" value="SMAD_FHA_dom_sf"/>
</dbReference>
<evidence type="ECO:0000256" key="6">
    <source>
        <dbReference type="ARBA" id="ARBA00022843"/>
    </source>
</evidence>
<dbReference type="EMBL" id="VSWD01000007">
    <property type="protein sequence ID" value="KAK3096950.1"/>
    <property type="molecule type" value="Genomic_DNA"/>
</dbReference>
<dbReference type="GO" id="GO:0008380">
    <property type="term" value="P:RNA splicing"/>
    <property type="evidence" value="ECO:0007669"/>
    <property type="project" value="UniProtKB-KW"/>
</dbReference>
<feature type="compositionally biased region" description="Basic and acidic residues" evidence="12">
    <location>
        <begin position="49"/>
        <end position="77"/>
    </location>
</feature>
<comment type="caution">
    <text evidence="14">The sequence shown here is derived from an EMBL/GenBank/DDBJ whole genome shotgun (WGS) entry which is preliminary data.</text>
</comment>
<dbReference type="PROSITE" id="PS50006">
    <property type="entry name" value="FHA_DOMAIN"/>
    <property type="match status" value="1"/>
</dbReference>
<keyword evidence="15" id="KW-1185">Reference proteome</keyword>